<reference evidence="7" key="2">
    <citation type="journal article" date="2021" name="Microorganisms">
        <title>Bacterial Dimethylsulfoniopropionate Biosynthesis in the East China Sea.</title>
        <authorList>
            <person name="Liu J."/>
            <person name="Zhang Y."/>
            <person name="Liu J."/>
            <person name="Zhong H."/>
            <person name="Williams B.T."/>
            <person name="Zheng Y."/>
            <person name="Curson A.R.J."/>
            <person name="Sun C."/>
            <person name="Sun H."/>
            <person name="Song D."/>
            <person name="Wagner Mackenzie B."/>
            <person name="Bermejo Martinez A."/>
            <person name="Todd J.D."/>
            <person name="Zhang X.H."/>
        </authorList>
    </citation>
    <scope>NUCLEOTIDE SEQUENCE</scope>
    <source>
        <strain evidence="7">AESS21</strain>
    </source>
</reference>
<evidence type="ECO:0000313" key="8">
    <source>
        <dbReference type="Proteomes" id="UP000705379"/>
    </source>
</evidence>
<keyword evidence="4 6" id="KW-1133">Transmembrane helix</keyword>
<dbReference type="InterPro" id="IPR045214">
    <property type="entry name" value="Surf1/Surf4"/>
</dbReference>
<comment type="caution">
    <text evidence="6">Lacks conserved residue(s) required for the propagation of feature annotation.</text>
</comment>
<keyword evidence="3 6" id="KW-0812">Transmembrane</keyword>
<comment type="similarity">
    <text evidence="2 6">Belongs to the SURF1 family.</text>
</comment>
<evidence type="ECO:0000256" key="1">
    <source>
        <dbReference type="ARBA" id="ARBA00004370"/>
    </source>
</evidence>
<evidence type="ECO:0000256" key="6">
    <source>
        <dbReference type="RuleBase" id="RU363076"/>
    </source>
</evidence>
<dbReference type="PANTHER" id="PTHR23427:SF2">
    <property type="entry name" value="SURFEIT LOCUS PROTEIN 1"/>
    <property type="match status" value="1"/>
</dbReference>
<dbReference type="CDD" id="cd06662">
    <property type="entry name" value="SURF1"/>
    <property type="match status" value="1"/>
</dbReference>
<evidence type="ECO:0000313" key="7">
    <source>
        <dbReference type="EMBL" id="MBS8261367.1"/>
    </source>
</evidence>
<accession>A0A944GTK0</accession>
<dbReference type="InterPro" id="IPR002994">
    <property type="entry name" value="Surf1/Shy1"/>
</dbReference>
<dbReference type="EMBL" id="QTKU01000003">
    <property type="protein sequence ID" value="MBS8261367.1"/>
    <property type="molecule type" value="Genomic_DNA"/>
</dbReference>
<keyword evidence="5 6" id="KW-0472">Membrane</keyword>
<dbReference type="AlphaFoldDB" id="A0A944GTK0"/>
<proteinExistence type="inferred from homology"/>
<comment type="subcellular location">
    <subcellularLocation>
        <location evidence="6">Cell membrane</location>
        <topology evidence="6">Multi-pass membrane protein</topology>
    </subcellularLocation>
    <subcellularLocation>
        <location evidence="1">Membrane</location>
    </subcellularLocation>
</comment>
<dbReference type="Pfam" id="PF02104">
    <property type="entry name" value="SURF1"/>
    <property type="match status" value="1"/>
</dbReference>
<comment type="caution">
    <text evidence="7">The sequence shown here is derived from an EMBL/GenBank/DDBJ whole genome shotgun (WGS) entry which is preliminary data.</text>
</comment>
<evidence type="ECO:0000256" key="2">
    <source>
        <dbReference type="ARBA" id="ARBA00007165"/>
    </source>
</evidence>
<gene>
    <name evidence="7" type="ORF">DYI23_14175</name>
</gene>
<dbReference type="PANTHER" id="PTHR23427">
    <property type="entry name" value="SURFEIT LOCUS PROTEIN"/>
    <property type="match status" value="1"/>
</dbReference>
<evidence type="ECO:0000256" key="3">
    <source>
        <dbReference type="ARBA" id="ARBA00022692"/>
    </source>
</evidence>
<keyword evidence="6" id="KW-1003">Cell membrane</keyword>
<organism evidence="7 8">
    <name type="scientific">Roseibium polysiphoniae</name>
    <dbReference type="NCBI Taxonomy" id="2571221"/>
    <lineage>
        <taxon>Bacteria</taxon>
        <taxon>Pseudomonadati</taxon>
        <taxon>Pseudomonadota</taxon>
        <taxon>Alphaproteobacteria</taxon>
        <taxon>Hyphomicrobiales</taxon>
        <taxon>Stappiaceae</taxon>
        <taxon>Roseibium</taxon>
    </lineage>
</organism>
<sequence>MRRLILPTVATAIALAILLTLGFWQLERLAWKNALIAKVETATTADPQPAPGPQSWAELVPFDVDYRHVFIEGHFLAKDVFYFTSLGSDRRGQYKGPGYMVYSPFVTQEGWTVLVNRGFVPQEIWSYGAEVYAGPDKWPDATRLTGLLRLSETPNWTTPEVQENERIWFARDTDHMAIVLGLETGQLAPFSIDLDEEFSGKDGIPQAGETVVRFKNDHLGYALTWFGLAATLIGVYLTFAMSLLRRKPDPDQSPE</sequence>
<dbReference type="PROSITE" id="PS50895">
    <property type="entry name" value="SURF1"/>
    <property type="match status" value="1"/>
</dbReference>
<feature type="transmembrane region" description="Helical" evidence="6">
    <location>
        <begin position="219"/>
        <end position="239"/>
    </location>
</feature>
<evidence type="ECO:0000256" key="4">
    <source>
        <dbReference type="ARBA" id="ARBA00022989"/>
    </source>
</evidence>
<reference evidence="7" key="1">
    <citation type="submission" date="2018-08" db="EMBL/GenBank/DDBJ databases">
        <authorList>
            <person name="Jin W."/>
            <person name="Wang H."/>
            <person name="Yang Y."/>
            <person name="Li M."/>
            <person name="Liu J."/>
        </authorList>
    </citation>
    <scope>NUCLEOTIDE SEQUENCE</scope>
    <source>
        <strain evidence="7">AESS21</strain>
    </source>
</reference>
<dbReference type="GO" id="GO:0005886">
    <property type="term" value="C:plasma membrane"/>
    <property type="evidence" value="ECO:0007669"/>
    <property type="project" value="UniProtKB-SubCell"/>
</dbReference>
<name>A0A944GTK0_9HYPH</name>
<protein>
    <recommendedName>
        <fullName evidence="6">SURF1-like protein</fullName>
    </recommendedName>
</protein>
<evidence type="ECO:0000256" key="5">
    <source>
        <dbReference type="ARBA" id="ARBA00023136"/>
    </source>
</evidence>
<dbReference type="Proteomes" id="UP000705379">
    <property type="component" value="Unassembled WGS sequence"/>
</dbReference>